<accession>K3X1Y9</accession>
<dbReference type="OMA" id="QYAQSFA"/>
<dbReference type="SUPFAM" id="SSF51735">
    <property type="entry name" value="NAD(P)-binding Rossmann-fold domains"/>
    <property type="match status" value="1"/>
</dbReference>
<evidence type="ECO:0000313" key="2">
    <source>
        <dbReference type="EnsemblProtists" id="PYU1_T011238"/>
    </source>
</evidence>
<dbReference type="InParanoid" id="K3X1Y9"/>
<dbReference type="EnsemblProtists" id="PYU1_T011238">
    <property type="protein sequence ID" value="PYU1_T011238"/>
    <property type="gene ID" value="PYU1_G011213"/>
</dbReference>
<keyword evidence="3" id="KW-1185">Reference proteome</keyword>
<evidence type="ECO:0008006" key="4">
    <source>
        <dbReference type="Google" id="ProtNLM"/>
    </source>
</evidence>
<name>K3X1Y9_GLOUD</name>
<organism evidence="2 3">
    <name type="scientific">Globisporangium ultimum (strain ATCC 200006 / CBS 805.95 / DAOM BR144)</name>
    <name type="common">Pythium ultimum</name>
    <dbReference type="NCBI Taxonomy" id="431595"/>
    <lineage>
        <taxon>Eukaryota</taxon>
        <taxon>Sar</taxon>
        <taxon>Stramenopiles</taxon>
        <taxon>Oomycota</taxon>
        <taxon>Peronosporomycetes</taxon>
        <taxon>Pythiales</taxon>
        <taxon>Pythiaceae</taxon>
        <taxon>Globisporangium</taxon>
    </lineage>
</organism>
<comment type="similarity">
    <text evidence="1">Belongs to the short-chain dehydrogenases/reductases (SDR) family.</text>
</comment>
<dbReference type="CDD" id="cd05325">
    <property type="entry name" value="carb_red_sniffer_like_SDR_c"/>
    <property type="match status" value="1"/>
</dbReference>
<dbReference type="PRINTS" id="PR00081">
    <property type="entry name" value="GDHRDH"/>
</dbReference>
<protein>
    <recommendedName>
        <fullName evidence="4">C-factor</fullName>
    </recommendedName>
</protein>
<dbReference type="PANTHER" id="PTHR45458">
    <property type="entry name" value="SHORT-CHAIN DEHYDROGENASE/REDUCTASE SDR"/>
    <property type="match status" value="1"/>
</dbReference>
<dbReference type="Gene3D" id="3.40.50.720">
    <property type="entry name" value="NAD(P)-binding Rossmann-like Domain"/>
    <property type="match status" value="1"/>
</dbReference>
<reference evidence="2" key="3">
    <citation type="submission" date="2015-02" db="UniProtKB">
        <authorList>
            <consortium name="EnsemblProtists"/>
        </authorList>
    </citation>
    <scope>IDENTIFICATION</scope>
    <source>
        <strain evidence="2">DAOM BR144</strain>
    </source>
</reference>
<dbReference type="AlphaFoldDB" id="K3X1Y9"/>
<dbReference type="Proteomes" id="UP000019132">
    <property type="component" value="Unassembled WGS sequence"/>
</dbReference>
<sequence>MAAKTVLITGCNRGIGLAFTEHYVKQGWKVIASTRSVEKTSQELKDLAPWKLIPIDTSDEQSILSAAEALKDTPIDLLINNAGILEHKDLESTTKEDLMRQFEVNAVGPFLTTRAFLPNLRSAVKANGSAFVVQTTSRMGSITDNSSGGFYGYRASKTALNMITSSLAIDLKNEKIGCLLVHPGYVATEMVFNKGNVTPKESVANLTKIIENATLEDSAKVFHFEGYVLPW</sequence>
<dbReference type="eggNOG" id="KOG1611">
    <property type="taxonomic scope" value="Eukaryota"/>
</dbReference>
<reference evidence="3" key="2">
    <citation type="submission" date="2010-04" db="EMBL/GenBank/DDBJ databases">
        <authorList>
            <person name="Buell R."/>
            <person name="Hamilton J."/>
            <person name="Hostetler J."/>
        </authorList>
    </citation>
    <scope>NUCLEOTIDE SEQUENCE [LARGE SCALE GENOMIC DNA]</scope>
    <source>
        <strain evidence="3">DAOM:BR144</strain>
    </source>
</reference>
<evidence type="ECO:0000256" key="1">
    <source>
        <dbReference type="RuleBase" id="RU000363"/>
    </source>
</evidence>
<dbReference type="InterPro" id="IPR002347">
    <property type="entry name" value="SDR_fam"/>
</dbReference>
<dbReference type="HOGENOM" id="CLU_010194_9_1_1"/>
<dbReference type="InterPro" id="IPR052184">
    <property type="entry name" value="SDR_enzymes"/>
</dbReference>
<dbReference type="PANTHER" id="PTHR45458:SF1">
    <property type="entry name" value="SHORT CHAIN DEHYDROGENASE"/>
    <property type="match status" value="1"/>
</dbReference>
<dbReference type="GO" id="GO:0016616">
    <property type="term" value="F:oxidoreductase activity, acting on the CH-OH group of donors, NAD or NADP as acceptor"/>
    <property type="evidence" value="ECO:0007669"/>
    <property type="project" value="TreeGrafter"/>
</dbReference>
<evidence type="ECO:0000313" key="3">
    <source>
        <dbReference type="Proteomes" id="UP000019132"/>
    </source>
</evidence>
<dbReference type="InterPro" id="IPR036291">
    <property type="entry name" value="NAD(P)-bd_dom_sf"/>
</dbReference>
<dbReference type="EMBL" id="GL376562">
    <property type="status" value="NOT_ANNOTATED_CDS"/>
    <property type="molecule type" value="Genomic_DNA"/>
</dbReference>
<reference evidence="3" key="1">
    <citation type="journal article" date="2010" name="Genome Biol.">
        <title>Genome sequence of the necrotrophic plant pathogen Pythium ultimum reveals original pathogenicity mechanisms and effector repertoire.</title>
        <authorList>
            <person name="Levesque C.A."/>
            <person name="Brouwer H."/>
            <person name="Cano L."/>
            <person name="Hamilton J.P."/>
            <person name="Holt C."/>
            <person name="Huitema E."/>
            <person name="Raffaele S."/>
            <person name="Robideau G.P."/>
            <person name="Thines M."/>
            <person name="Win J."/>
            <person name="Zerillo M.M."/>
            <person name="Beakes G.W."/>
            <person name="Boore J.L."/>
            <person name="Busam D."/>
            <person name="Dumas B."/>
            <person name="Ferriera S."/>
            <person name="Fuerstenberg S.I."/>
            <person name="Gachon C.M."/>
            <person name="Gaulin E."/>
            <person name="Govers F."/>
            <person name="Grenville-Briggs L."/>
            <person name="Horner N."/>
            <person name="Hostetler J."/>
            <person name="Jiang R.H."/>
            <person name="Johnson J."/>
            <person name="Krajaejun T."/>
            <person name="Lin H."/>
            <person name="Meijer H.J."/>
            <person name="Moore B."/>
            <person name="Morris P."/>
            <person name="Phuntmart V."/>
            <person name="Puiu D."/>
            <person name="Shetty J."/>
            <person name="Stajich J.E."/>
            <person name="Tripathy S."/>
            <person name="Wawra S."/>
            <person name="van West P."/>
            <person name="Whitty B.R."/>
            <person name="Coutinho P.M."/>
            <person name="Henrissat B."/>
            <person name="Martin F."/>
            <person name="Thomas P.D."/>
            <person name="Tyler B.M."/>
            <person name="De Vries R.P."/>
            <person name="Kamoun S."/>
            <person name="Yandell M."/>
            <person name="Tisserat N."/>
            <person name="Buell C.R."/>
        </authorList>
    </citation>
    <scope>NUCLEOTIDE SEQUENCE</scope>
    <source>
        <strain evidence="3">DAOM:BR144</strain>
    </source>
</reference>
<dbReference type="VEuPathDB" id="FungiDB:PYU1_G011213"/>
<dbReference type="PRINTS" id="PR00080">
    <property type="entry name" value="SDRFAMILY"/>
</dbReference>
<proteinExistence type="inferred from homology"/>
<dbReference type="Pfam" id="PF00106">
    <property type="entry name" value="adh_short"/>
    <property type="match status" value="1"/>
</dbReference>